<evidence type="ECO:0000259" key="2">
    <source>
        <dbReference type="Pfam" id="PF05205"/>
    </source>
</evidence>
<accession>A0A0C9X8D5</accession>
<reference evidence="4" key="2">
    <citation type="submission" date="2015-01" db="EMBL/GenBank/DDBJ databases">
        <title>Evolutionary Origins and Diversification of the Mycorrhizal Mutualists.</title>
        <authorList>
            <consortium name="DOE Joint Genome Institute"/>
            <consortium name="Mycorrhizal Genomics Consortium"/>
            <person name="Kohler A."/>
            <person name="Kuo A."/>
            <person name="Nagy L.G."/>
            <person name="Floudas D."/>
            <person name="Copeland A."/>
            <person name="Barry K.W."/>
            <person name="Cichocki N."/>
            <person name="Veneault-Fourrey C."/>
            <person name="LaButti K."/>
            <person name="Lindquist E.A."/>
            <person name="Lipzen A."/>
            <person name="Lundell T."/>
            <person name="Morin E."/>
            <person name="Murat C."/>
            <person name="Riley R."/>
            <person name="Ohm R."/>
            <person name="Sun H."/>
            <person name="Tunlid A."/>
            <person name="Henrissat B."/>
            <person name="Grigoriev I.V."/>
            <person name="Hibbett D.S."/>
            <person name="Martin F."/>
        </authorList>
    </citation>
    <scope>NUCLEOTIDE SEQUENCE [LARGE SCALE GENOMIC DNA]</scope>
    <source>
        <strain evidence="4">LaAM-08-1</strain>
    </source>
</reference>
<evidence type="ECO:0000256" key="1">
    <source>
        <dbReference type="SAM" id="MobiDB-lite"/>
    </source>
</evidence>
<name>A0A0C9X8D5_9AGAR</name>
<protein>
    <recommendedName>
        <fullName evidence="2">BOD1/SHG1 domain-containing protein</fullName>
    </recommendedName>
</protein>
<reference evidence="3 4" key="1">
    <citation type="submission" date="2014-04" db="EMBL/GenBank/DDBJ databases">
        <authorList>
            <consortium name="DOE Joint Genome Institute"/>
            <person name="Kuo A."/>
            <person name="Kohler A."/>
            <person name="Nagy L.G."/>
            <person name="Floudas D."/>
            <person name="Copeland A."/>
            <person name="Barry K.W."/>
            <person name="Cichocki N."/>
            <person name="Veneault-Fourrey C."/>
            <person name="LaButti K."/>
            <person name="Lindquist E.A."/>
            <person name="Lipzen A."/>
            <person name="Lundell T."/>
            <person name="Morin E."/>
            <person name="Murat C."/>
            <person name="Sun H."/>
            <person name="Tunlid A."/>
            <person name="Henrissat B."/>
            <person name="Grigoriev I.V."/>
            <person name="Hibbett D.S."/>
            <person name="Martin F."/>
            <person name="Nordberg H.P."/>
            <person name="Cantor M.N."/>
            <person name="Hua S.X."/>
        </authorList>
    </citation>
    <scope>NUCLEOTIDE SEQUENCE [LARGE SCALE GENOMIC DNA]</scope>
    <source>
        <strain evidence="3 4">LaAM-08-1</strain>
    </source>
</reference>
<dbReference type="OrthoDB" id="5579731at2759"/>
<evidence type="ECO:0000313" key="4">
    <source>
        <dbReference type="Proteomes" id="UP000054477"/>
    </source>
</evidence>
<feature type="region of interest" description="Disordered" evidence="1">
    <location>
        <begin position="115"/>
        <end position="154"/>
    </location>
</feature>
<dbReference type="AlphaFoldDB" id="A0A0C9X8D5"/>
<feature type="compositionally biased region" description="Polar residues" evidence="1">
    <location>
        <begin position="121"/>
        <end position="146"/>
    </location>
</feature>
<dbReference type="EMBL" id="KN838542">
    <property type="protein sequence ID" value="KIK08465.1"/>
    <property type="molecule type" value="Genomic_DNA"/>
</dbReference>
<feature type="domain" description="BOD1/SHG1" evidence="2">
    <location>
        <begin position="9"/>
        <end position="108"/>
    </location>
</feature>
<dbReference type="InterPro" id="IPR055264">
    <property type="entry name" value="BOD1/SHG1_dom"/>
</dbReference>
<dbReference type="Pfam" id="PF05205">
    <property type="entry name" value="COMPASS-Shg1"/>
    <property type="match status" value="1"/>
</dbReference>
<sequence length="154" mass="17265">MPLDTPVALVEEFKKSGEFDRLRRELLIQFQNDDSFPAFKSKIEDTARQWLLSEEMMQYLPQDSVHKELAQEIDRYPIVSRAILNVQMLSDEAFAANIHSSVQKILREDKGEGCAIPNGVVGQQPNGEQAQDNTQHLSTGLTSQPNDAAVADHS</sequence>
<evidence type="ECO:0000313" key="3">
    <source>
        <dbReference type="EMBL" id="KIK08465.1"/>
    </source>
</evidence>
<organism evidence="3 4">
    <name type="scientific">Laccaria amethystina LaAM-08-1</name>
    <dbReference type="NCBI Taxonomy" id="1095629"/>
    <lineage>
        <taxon>Eukaryota</taxon>
        <taxon>Fungi</taxon>
        <taxon>Dikarya</taxon>
        <taxon>Basidiomycota</taxon>
        <taxon>Agaricomycotina</taxon>
        <taxon>Agaricomycetes</taxon>
        <taxon>Agaricomycetidae</taxon>
        <taxon>Agaricales</taxon>
        <taxon>Agaricineae</taxon>
        <taxon>Hydnangiaceae</taxon>
        <taxon>Laccaria</taxon>
    </lineage>
</organism>
<dbReference type="HOGENOM" id="CLU_143634_0_0_1"/>
<keyword evidence="4" id="KW-1185">Reference proteome</keyword>
<proteinExistence type="predicted"/>
<dbReference type="Proteomes" id="UP000054477">
    <property type="component" value="Unassembled WGS sequence"/>
</dbReference>
<dbReference type="STRING" id="1095629.A0A0C9X8D5"/>
<gene>
    <name evidence="3" type="ORF">K443DRAFT_672485</name>
</gene>